<dbReference type="GeneID" id="98340621"/>
<dbReference type="OrthoDB" id="9806350at2"/>
<evidence type="ECO:0000313" key="3">
    <source>
        <dbReference type="Proteomes" id="UP000245754"/>
    </source>
</evidence>
<dbReference type="Pfam" id="PF14588">
    <property type="entry name" value="YjgF_endoribonc"/>
    <property type="match status" value="1"/>
</dbReference>
<dbReference type="InterPro" id="IPR035959">
    <property type="entry name" value="RutC-like_sf"/>
</dbReference>
<dbReference type="Proteomes" id="UP000245754">
    <property type="component" value="Unassembled WGS sequence"/>
</dbReference>
<dbReference type="CDD" id="cd02199">
    <property type="entry name" value="YjgF_YER057c_UK114_like_1"/>
    <property type="match status" value="1"/>
</dbReference>
<evidence type="ECO:0000313" key="2">
    <source>
        <dbReference type="EMBL" id="PWK35504.1"/>
    </source>
</evidence>
<accession>A0A316ET26</accession>
<dbReference type="SUPFAM" id="SSF55298">
    <property type="entry name" value="YjgF-like"/>
    <property type="match status" value="1"/>
</dbReference>
<sequence>MTIQSPEARLAEAGFVLPEVPTPRGNYAPFSAIPLGSGQWVSIAGQVCRRNGVAMSGQCATETDIEPAQRAAEVSMLNALAALRMACGGELSRVHQVVRVRGFIRATPEFTRHPAVLDAASAVLRIAFPEHDLPARTALGVSSLPDAAFIEIEVDAIVTTV</sequence>
<reference evidence="2 3" key="1">
    <citation type="submission" date="2018-05" db="EMBL/GenBank/DDBJ databases">
        <title>Genomic Encyclopedia of Type Strains, Phase IV (KMG-V): Genome sequencing to study the core and pangenomes of soil and plant-associated prokaryotes.</title>
        <authorList>
            <person name="Whitman W."/>
        </authorList>
    </citation>
    <scope>NUCLEOTIDE SEQUENCE [LARGE SCALE GENOMIC DNA]</scope>
    <source>
        <strain evidence="2 3">SLV-132</strain>
    </source>
</reference>
<dbReference type="AlphaFoldDB" id="A0A316ET26"/>
<dbReference type="PANTHER" id="PTHR43760">
    <property type="entry name" value="ENDORIBONUCLEASE-RELATED"/>
    <property type="match status" value="1"/>
</dbReference>
<comment type="caution">
    <text evidence="2">The sequence shown here is derived from an EMBL/GenBank/DDBJ whole genome shotgun (WGS) entry which is preliminary data.</text>
</comment>
<dbReference type="InterPro" id="IPR013813">
    <property type="entry name" value="Endoribo_LPSP/chorism_mut-like"/>
</dbReference>
<keyword evidence="3" id="KW-1185">Reference proteome</keyword>
<dbReference type="EMBL" id="QGGT01000002">
    <property type="protein sequence ID" value="PWK35504.1"/>
    <property type="molecule type" value="Genomic_DNA"/>
</dbReference>
<gene>
    <name evidence="2" type="ORF">C7419_102782</name>
</gene>
<dbReference type="RefSeq" id="WP_109583550.1">
    <property type="nucleotide sequence ID" value="NZ_CAJPUX010000002.1"/>
</dbReference>
<dbReference type="PANTHER" id="PTHR43760:SF1">
    <property type="entry name" value="ENDORIBONUCLEASE L-PSP_CHORISMATE MUTASE-LIKE DOMAIN-CONTAINING PROTEIN"/>
    <property type="match status" value="1"/>
</dbReference>
<proteinExistence type="predicted"/>
<dbReference type="Gene3D" id="3.30.1330.40">
    <property type="entry name" value="RutC-like"/>
    <property type="match status" value="1"/>
</dbReference>
<organism evidence="2 3">
    <name type="scientific">Cupriavidus plantarum</name>
    <dbReference type="NCBI Taxonomy" id="942865"/>
    <lineage>
        <taxon>Bacteria</taxon>
        <taxon>Pseudomonadati</taxon>
        <taxon>Pseudomonadota</taxon>
        <taxon>Betaproteobacteria</taxon>
        <taxon>Burkholderiales</taxon>
        <taxon>Burkholderiaceae</taxon>
        <taxon>Cupriavidus</taxon>
    </lineage>
</organism>
<name>A0A316ET26_9BURK</name>
<evidence type="ECO:0000259" key="1">
    <source>
        <dbReference type="Pfam" id="PF14588"/>
    </source>
</evidence>
<protein>
    <submittedName>
        <fullName evidence="2">Enamine deaminase RidA (YjgF/YER057c/UK114 family)</fullName>
    </submittedName>
</protein>
<feature type="domain" description="Endoribonuclease L-PSP/chorismate mutase-like" evidence="1">
    <location>
        <begin position="7"/>
        <end position="132"/>
    </location>
</feature>